<dbReference type="PANTHER" id="PTHR30442:SF0">
    <property type="entry name" value="FE(3+) DICITRATE TRANSPORT PROTEIN FECA"/>
    <property type="match status" value="1"/>
</dbReference>
<evidence type="ECO:0000256" key="7">
    <source>
        <dbReference type="ARBA" id="ARBA00023237"/>
    </source>
</evidence>
<protein>
    <submittedName>
        <fullName evidence="12">Uncharacterized protein</fullName>
    </submittedName>
</protein>
<dbReference type="InterPro" id="IPR000531">
    <property type="entry name" value="Beta-barrel_TonB"/>
</dbReference>
<dbReference type="InterPro" id="IPR012910">
    <property type="entry name" value="Plug_dom"/>
</dbReference>
<dbReference type="InterPro" id="IPR037066">
    <property type="entry name" value="Plug_dom_sf"/>
</dbReference>
<evidence type="ECO:0000313" key="12">
    <source>
        <dbReference type="EMBL" id="OJX58717.1"/>
    </source>
</evidence>
<dbReference type="Proteomes" id="UP000184233">
    <property type="component" value="Unassembled WGS sequence"/>
</dbReference>
<dbReference type="STRING" id="1895771.BGO89_05225"/>
<organism evidence="12 13">
    <name type="scientific">Candidatus Kapaibacterium thiocyanatum</name>
    <dbReference type="NCBI Taxonomy" id="1895771"/>
    <lineage>
        <taxon>Bacteria</taxon>
        <taxon>Pseudomonadati</taxon>
        <taxon>Candidatus Kapaibacteriota</taxon>
        <taxon>Candidatus Kapaibacteriia</taxon>
        <taxon>Candidatus Kapaibacteriales</taxon>
        <taxon>Candidatus Kapaibacteriaceae</taxon>
        <taxon>Candidatus Kapaibacterium</taxon>
    </lineage>
</organism>
<evidence type="ECO:0000313" key="13">
    <source>
        <dbReference type="Proteomes" id="UP000184233"/>
    </source>
</evidence>
<evidence type="ECO:0000256" key="9">
    <source>
        <dbReference type="RuleBase" id="RU003357"/>
    </source>
</evidence>
<dbReference type="Pfam" id="PF00593">
    <property type="entry name" value="TonB_dep_Rec_b-barrel"/>
    <property type="match status" value="1"/>
</dbReference>
<dbReference type="PANTHER" id="PTHR30442">
    <property type="entry name" value="IRON III DICITRATE TRANSPORT PROTEIN FECA"/>
    <property type="match status" value="1"/>
</dbReference>
<accession>A0A1M3L1C8</accession>
<evidence type="ECO:0000256" key="4">
    <source>
        <dbReference type="ARBA" id="ARBA00022692"/>
    </source>
</evidence>
<dbReference type="Gene3D" id="2.170.130.10">
    <property type="entry name" value="TonB-dependent receptor, plug domain"/>
    <property type="match status" value="1"/>
</dbReference>
<evidence type="ECO:0000256" key="6">
    <source>
        <dbReference type="ARBA" id="ARBA00023136"/>
    </source>
</evidence>
<evidence type="ECO:0000256" key="8">
    <source>
        <dbReference type="PROSITE-ProRule" id="PRU01360"/>
    </source>
</evidence>
<proteinExistence type="inferred from homology"/>
<dbReference type="GO" id="GO:0009279">
    <property type="term" value="C:cell outer membrane"/>
    <property type="evidence" value="ECO:0007669"/>
    <property type="project" value="UniProtKB-SubCell"/>
</dbReference>
<sequence length="729" mass="81005">MTDRILIVMTLIVAAVSMHAQRRDTVNLPGVDVNSDRSKGATISHAPDVEAGAIYAGKKTEVIRLDRIMANTATNNPRQVFAGVAGLNIWESDGSGLQLGIGGRGLSPNRTSNFTTRQNGYEISADPLGYPESYYTPPMEALQRIELVRGAASLRYGTQFGGMVNFIMKDGALDRPIESRLRMTGGSYGFANLFGQVGGTIDGTRYVGMYQYRRADGWRQNSEYDVHTAYAAASHAFGNLRVKADYTFMTYTAHQPGGLTDRQFLLDAQESMRSRNWFRVDWNLASITLDYVIDDDLALRSQFFGNASGRTALGNLERINVVDLGGERTMIDGTFRNIGNETSLTCDVDLFDEQSTVVIGWRLFHGTTRQRQGNGSAGSDPDFRFLRPDDLEGSDYRFPNDNAALFAESVIRLGGGFAIVPGIRFEHITTRAEGYYKQRVTDFAGNVIVDTNIDESRTRSRSFVLFGLGATYQLPVGLELYGNLAQNYRSITFSDLRISNPNLRVDSNIVDERGYTADIGIRGRIADVVTFDASLFYLRYDRRIGQILKADEPPLYLPYRFRTNIADAYTAGLETVLEWDVTSTFTHDEAVPNVRLMVNASVLDGRYIDTQDPSIRDKQVELVPPYTVRGGISASWKGFRASFLYSAIGKHYTDATNAEYSATAVNGAIPAYRVADLSVQYAFDRFTIEGSCNNLFDERYFTRRADSYPGPGIIPAEARSLFLTLQVVI</sequence>
<evidence type="ECO:0000259" key="11">
    <source>
        <dbReference type="Pfam" id="PF07715"/>
    </source>
</evidence>
<name>A0A1M3L1C8_9BACT</name>
<comment type="similarity">
    <text evidence="8 9">Belongs to the TonB-dependent receptor family.</text>
</comment>
<keyword evidence="2 8" id="KW-0813">Transport</keyword>
<dbReference type="PROSITE" id="PS52016">
    <property type="entry name" value="TONB_DEPENDENT_REC_3"/>
    <property type="match status" value="1"/>
</dbReference>
<evidence type="ECO:0000256" key="3">
    <source>
        <dbReference type="ARBA" id="ARBA00022452"/>
    </source>
</evidence>
<keyword evidence="6 8" id="KW-0472">Membrane</keyword>
<keyword evidence="7 8" id="KW-0998">Cell outer membrane</keyword>
<evidence type="ECO:0000259" key="10">
    <source>
        <dbReference type="Pfam" id="PF00593"/>
    </source>
</evidence>
<feature type="domain" description="TonB-dependent receptor-like beta-barrel" evidence="10">
    <location>
        <begin position="239"/>
        <end position="695"/>
    </location>
</feature>
<dbReference type="EMBL" id="MKVH01000015">
    <property type="protein sequence ID" value="OJX58717.1"/>
    <property type="molecule type" value="Genomic_DNA"/>
</dbReference>
<dbReference type="Gene3D" id="2.40.170.20">
    <property type="entry name" value="TonB-dependent receptor, beta-barrel domain"/>
    <property type="match status" value="1"/>
</dbReference>
<dbReference type="GO" id="GO:0033214">
    <property type="term" value="P:siderophore-iron import into cell"/>
    <property type="evidence" value="ECO:0007669"/>
    <property type="project" value="TreeGrafter"/>
</dbReference>
<feature type="domain" description="TonB-dependent receptor plug" evidence="11">
    <location>
        <begin position="62"/>
        <end position="159"/>
    </location>
</feature>
<dbReference type="InterPro" id="IPR036942">
    <property type="entry name" value="Beta-barrel_TonB_sf"/>
</dbReference>
<evidence type="ECO:0000256" key="1">
    <source>
        <dbReference type="ARBA" id="ARBA00004571"/>
    </source>
</evidence>
<reference evidence="12 13" key="1">
    <citation type="submission" date="2016-09" db="EMBL/GenBank/DDBJ databases">
        <title>Genome-resolved meta-omics ties microbial dynamics to process performance in biotechnology for thiocyanate degradation.</title>
        <authorList>
            <person name="Kantor R.S."/>
            <person name="Huddy R.J."/>
            <person name="Iyer R."/>
            <person name="Thomas B.C."/>
            <person name="Brown C.T."/>
            <person name="Anantharaman K."/>
            <person name="Tringe S."/>
            <person name="Hettich R.L."/>
            <person name="Harrison S.T."/>
            <person name="Banfield J.F."/>
        </authorList>
    </citation>
    <scope>NUCLEOTIDE SEQUENCE [LARGE SCALE GENOMIC DNA]</scope>
    <source>
        <strain evidence="12">59-99</strain>
    </source>
</reference>
<keyword evidence="5 9" id="KW-0798">TonB box</keyword>
<evidence type="ECO:0000256" key="5">
    <source>
        <dbReference type="ARBA" id="ARBA00023077"/>
    </source>
</evidence>
<dbReference type="Pfam" id="PF07715">
    <property type="entry name" value="Plug"/>
    <property type="match status" value="1"/>
</dbReference>
<keyword evidence="4 8" id="KW-0812">Transmembrane</keyword>
<evidence type="ECO:0000256" key="2">
    <source>
        <dbReference type="ARBA" id="ARBA00022448"/>
    </source>
</evidence>
<comment type="subcellular location">
    <subcellularLocation>
        <location evidence="1 8">Cell outer membrane</location>
        <topology evidence="1 8">Multi-pass membrane protein</topology>
    </subcellularLocation>
</comment>
<dbReference type="InterPro" id="IPR039426">
    <property type="entry name" value="TonB-dep_rcpt-like"/>
</dbReference>
<dbReference type="SUPFAM" id="SSF56935">
    <property type="entry name" value="Porins"/>
    <property type="match status" value="1"/>
</dbReference>
<keyword evidence="3 8" id="KW-1134">Transmembrane beta strand</keyword>
<dbReference type="AlphaFoldDB" id="A0A1M3L1C8"/>
<comment type="caution">
    <text evidence="12">The sequence shown here is derived from an EMBL/GenBank/DDBJ whole genome shotgun (WGS) entry which is preliminary data.</text>
</comment>
<gene>
    <name evidence="12" type="ORF">BGO89_05225</name>
</gene>